<accession>A0A239GYT5</accession>
<dbReference type="Proteomes" id="UP000198480">
    <property type="component" value="Unassembled WGS sequence"/>
</dbReference>
<keyword evidence="3 4" id="KW-0720">Serine protease</keyword>
<dbReference type="CDD" id="cd04847">
    <property type="entry name" value="Peptidases_S8_Subtilisin_like_2"/>
    <property type="match status" value="1"/>
</dbReference>
<dbReference type="OrthoDB" id="1100338at2"/>
<keyword evidence="8" id="KW-1185">Reference proteome</keyword>
<feature type="active site" description="Charge relay system" evidence="4">
    <location>
        <position position="301"/>
    </location>
</feature>
<evidence type="ECO:0000259" key="6">
    <source>
        <dbReference type="Pfam" id="PF00082"/>
    </source>
</evidence>
<evidence type="ECO:0000256" key="4">
    <source>
        <dbReference type="PROSITE-ProRule" id="PRU01240"/>
    </source>
</evidence>
<dbReference type="EMBL" id="FZOK01000021">
    <property type="protein sequence ID" value="SNS74369.1"/>
    <property type="molecule type" value="Genomic_DNA"/>
</dbReference>
<evidence type="ECO:0000256" key="2">
    <source>
        <dbReference type="ARBA" id="ARBA00022801"/>
    </source>
</evidence>
<dbReference type="SUPFAM" id="SSF52743">
    <property type="entry name" value="Subtilisin-like"/>
    <property type="match status" value="1"/>
</dbReference>
<dbReference type="Gene3D" id="3.40.50.200">
    <property type="entry name" value="Peptidase S8/S53 domain"/>
    <property type="match status" value="1"/>
</dbReference>
<feature type="domain" description="Peptidase S8/S53" evidence="6">
    <location>
        <begin position="295"/>
        <end position="616"/>
    </location>
</feature>
<gene>
    <name evidence="7" type="ORF">SAMN06295967_12112</name>
</gene>
<dbReference type="Pfam" id="PF00082">
    <property type="entry name" value="Peptidase_S8"/>
    <property type="match status" value="1"/>
</dbReference>
<feature type="active site" description="Charge relay system" evidence="4">
    <location>
        <position position="562"/>
    </location>
</feature>
<dbReference type="RefSeq" id="WP_089242455.1">
    <property type="nucleotide sequence ID" value="NZ_FZOK01000021.1"/>
</dbReference>
<proteinExistence type="inferred from homology"/>
<evidence type="ECO:0000313" key="7">
    <source>
        <dbReference type="EMBL" id="SNS74369.1"/>
    </source>
</evidence>
<evidence type="ECO:0000256" key="1">
    <source>
        <dbReference type="ARBA" id="ARBA00022670"/>
    </source>
</evidence>
<sequence>MEQFPHLNFFHVVEGKARGFGGGGENERSNGNRTNRRTHADFLSEQVTQSRKEWLTDFSQREGLAQLSSEIQPVLLEINPDKLKAIGFSLLDFNIEIVSEGDEGLIVAASLDNLNALEEKIRGFIDKKHGTGKIADFWSIVDGDRSSWKPQHILSSHLLEMWPHIQDDQNYQLEVGIAFDRPIPIEPDISKRGGTKRHENFEKSLEERDSLLMDRQDHFEEFVDFYGSIISSFIELEDSFSCEIEISGKGLKDLVVNYPFVFEVNEKEEIEISTVDLGASTEIEFEVYPPEVDSPIVGVIDSGIQENHRFLENAINDSTSYIPSDPSTADHVTPNGHGTRVAGAILYPDGISHLSSPYVLPVFIRNLRVLDSGNGLLHKYPADLIKTIVHENPDCKLFNLSISSKAGFRRKHMSAWASTIDELSHYEDILFVLVAGNLSRDTIKHYLLDGLNYPDYLRAPFCRIANPGQSAFGITVGSINPGEFEDDDWESLGEKSEISAFSRIGLGIWEMTKPDVVEYGGGLVVSKNLLKLVKAHENLAPELLRSTLAGGPAHSKDEVGTSFAAPKVTFILAQLKKLYPNEGNNLFRALLVQGARLLGRHFLQPSLESIRHFGYGLPSLNRVTRNSDYRVTFFNTASITAEQAHVYKIDIPEELRRPEDDFDILVEVTLAYTSKVRRTRQRLKSYLATWLDWDTSKLGESHEEYKNYVLKEMGGNETIYDKSLRNRYSGIPWKIGGQANHGEIRGVSRSNSTLQKDWAVVKSYDLVEDFSIAVRAHKGWDKNQEEIPYALAVSFEVLGSNIPIYEMIRIENEVEIET</sequence>
<dbReference type="InterPro" id="IPR034074">
    <property type="entry name" value="Y4bN_pept_dom"/>
</dbReference>
<name>A0A239GYT5_9BACT</name>
<evidence type="ECO:0000256" key="5">
    <source>
        <dbReference type="SAM" id="MobiDB-lite"/>
    </source>
</evidence>
<protein>
    <submittedName>
        <fullName evidence="7">Subtilase family protein</fullName>
    </submittedName>
</protein>
<reference evidence="8" key="1">
    <citation type="submission" date="2017-06" db="EMBL/GenBank/DDBJ databases">
        <authorList>
            <person name="Varghese N."/>
            <person name="Submissions S."/>
        </authorList>
    </citation>
    <scope>NUCLEOTIDE SEQUENCE [LARGE SCALE GENOMIC DNA]</scope>
    <source>
        <strain evidence="8">5C</strain>
    </source>
</reference>
<dbReference type="InterPro" id="IPR036852">
    <property type="entry name" value="Peptidase_S8/S53_dom_sf"/>
</dbReference>
<comment type="similarity">
    <text evidence="4">Belongs to the peptidase S8 family.</text>
</comment>
<dbReference type="GO" id="GO:0004252">
    <property type="term" value="F:serine-type endopeptidase activity"/>
    <property type="evidence" value="ECO:0007669"/>
    <property type="project" value="UniProtKB-UniRule"/>
</dbReference>
<dbReference type="PROSITE" id="PS00136">
    <property type="entry name" value="SUBTILASE_ASP"/>
    <property type="match status" value="1"/>
</dbReference>
<evidence type="ECO:0000313" key="8">
    <source>
        <dbReference type="Proteomes" id="UP000198480"/>
    </source>
</evidence>
<feature type="active site" description="Charge relay system" evidence="4">
    <location>
        <position position="337"/>
    </location>
</feature>
<keyword evidence="1 4" id="KW-0645">Protease</keyword>
<dbReference type="InterPro" id="IPR023827">
    <property type="entry name" value="Peptidase_S8_Asp-AS"/>
</dbReference>
<dbReference type="GO" id="GO:0006508">
    <property type="term" value="P:proteolysis"/>
    <property type="evidence" value="ECO:0007669"/>
    <property type="project" value="UniProtKB-KW"/>
</dbReference>
<dbReference type="InterPro" id="IPR015500">
    <property type="entry name" value="Peptidase_S8_subtilisin-rel"/>
</dbReference>
<dbReference type="PROSITE" id="PS51892">
    <property type="entry name" value="SUBTILASE"/>
    <property type="match status" value="1"/>
</dbReference>
<dbReference type="InterPro" id="IPR000209">
    <property type="entry name" value="Peptidase_S8/S53_dom"/>
</dbReference>
<organism evidence="7 8">
    <name type="scientific">Belliella buryatensis</name>
    <dbReference type="NCBI Taxonomy" id="1500549"/>
    <lineage>
        <taxon>Bacteria</taxon>
        <taxon>Pseudomonadati</taxon>
        <taxon>Bacteroidota</taxon>
        <taxon>Cytophagia</taxon>
        <taxon>Cytophagales</taxon>
        <taxon>Cyclobacteriaceae</taxon>
        <taxon>Belliella</taxon>
    </lineage>
</organism>
<feature type="region of interest" description="Disordered" evidence="5">
    <location>
        <begin position="20"/>
        <end position="39"/>
    </location>
</feature>
<keyword evidence="2 4" id="KW-0378">Hydrolase</keyword>
<dbReference type="AlphaFoldDB" id="A0A239GYT5"/>
<evidence type="ECO:0000256" key="3">
    <source>
        <dbReference type="ARBA" id="ARBA00022825"/>
    </source>
</evidence>
<dbReference type="PRINTS" id="PR00723">
    <property type="entry name" value="SUBTILISIN"/>
</dbReference>